<dbReference type="Proteomes" id="UP000018468">
    <property type="component" value="Linkage group LG2"/>
</dbReference>
<dbReference type="eggNOG" id="ENOG502QWCB">
    <property type="taxonomic scope" value="Eukaryota"/>
</dbReference>
<accession>W5ML40</accession>
<feature type="transmembrane region" description="Helical" evidence="1">
    <location>
        <begin position="147"/>
        <end position="170"/>
    </location>
</feature>
<feature type="transmembrane region" description="Helical" evidence="1">
    <location>
        <begin position="272"/>
        <end position="292"/>
    </location>
</feature>
<evidence type="ECO:0000313" key="2">
    <source>
        <dbReference type="Ensembl" id="ENSLOCP00000009099.1"/>
    </source>
</evidence>
<reference evidence="2" key="3">
    <citation type="submission" date="2025-09" db="UniProtKB">
        <authorList>
            <consortium name="Ensembl"/>
        </authorList>
    </citation>
    <scope>IDENTIFICATION</scope>
</reference>
<organism evidence="2 3">
    <name type="scientific">Lepisosteus oculatus</name>
    <name type="common">Spotted gar</name>
    <dbReference type="NCBI Taxonomy" id="7918"/>
    <lineage>
        <taxon>Eukaryota</taxon>
        <taxon>Metazoa</taxon>
        <taxon>Chordata</taxon>
        <taxon>Craniata</taxon>
        <taxon>Vertebrata</taxon>
        <taxon>Euteleostomi</taxon>
        <taxon>Actinopterygii</taxon>
        <taxon>Neopterygii</taxon>
        <taxon>Holostei</taxon>
        <taxon>Semionotiformes</taxon>
        <taxon>Lepisosteidae</taxon>
        <taxon>Lepisosteus</taxon>
    </lineage>
</organism>
<reference evidence="3" key="1">
    <citation type="submission" date="2011-12" db="EMBL/GenBank/DDBJ databases">
        <title>The Draft Genome of Lepisosteus oculatus.</title>
        <authorList>
            <consortium name="The Broad Institute Genome Assembly &amp; Analysis Group"/>
            <consortium name="Computational R&amp;D Group"/>
            <consortium name="and Sequencing Platform"/>
            <person name="Di Palma F."/>
            <person name="Alfoldi J."/>
            <person name="Johnson J."/>
            <person name="Berlin A."/>
            <person name="Gnerre S."/>
            <person name="Jaffe D."/>
            <person name="MacCallum I."/>
            <person name="Young S."/>
            <person name="Walker B.J."/>
            <person name="Lander E.S."/>
            <person name="Lindblad-Toh K."/>
        </authorList>
    </citation>
    <scope>NUCLEOTIDE SEQUENCE [LARGE SCALE GENOMIC DNA]</scope>
</reference>
<proteinExistence type="predicted"/>
<feature type="transmembrane region" description="Helical" evidence="1">
    <location>
        <begin position="61"/>
        <end position="82"/>
    </location>
</feature>
<sequence>KSVSPSLAMLRMTPGPSLQEKQKLLQEKHEKAKESLDKLAVGGGVSLWPEMDNMRLTAEEGFVLFISCVLMILSVFLVFRYLHADLLKSLHNYTGQVKDFSAGHPIISISESSLKNSVLTWHKDFWKLLDDIQRQFETHLLQAHATYLLYLGLYFVAISTLLYYLADNVIQKSRLTPRRIKIWVLLLVATASWTVLMLSLLLSSQHLEHSIEVTVHRLQEELAHLATVDFDLKAYHNVAAYWRVRCLPPTAKGTLSVFGLIPVRDLFFYLQYYSVPVLTALCTPVLKLLLALKEIYFSPQKPR</sequence>
<protein>
    <submittedName>
        <fullName evidence="2">Uncharacterized protein</fullName>
    </submittedName>
</protein>
<dbReference type="Bgee" id="ENSLOCG00000007496">
    <property type="expression patterns" value="Expressed in ovary and 7 other cell types or tissues"/>
</dbReference>
<dbReference type="AlphaFoldDB" id="W5ML40"/>
<dbReference type="Ensembl" id="ENSLOCT00000009110.1">
    <property type="protein sequence ID" value="ENSLOCP00000009099.1"/>
    <property type="gene ID" value="ENSLOCG00000007496.1"/>
</dbReference>
<dbReference type="EMBL" id="AHAT01002643">
    <property type="status" value="NOT_ANNOTATED_CDS"/>
    <property type="molecule type" value="Genomic_DNA"/>
</dbReference>
<reference evidence="2" key="2">
    <citation type="submission" date="2025-08" db="UniProtKB">
        <authorList>
            <consortium name="Ensembl"/>
        </authorList>
    </citation>
    <scope>IDENTIFICATION</scope>
</reference>
<dbReference type="OMA" id="TYYLQYY"/>
<keyword evidence="1" id="KW-0472">Membrane</keyword>
<dbReference type="HOGENOM" id="CLU_781326_0_0_1"/>
<keyword evidence="1" id="KW-1133">Transmembrane helix</keyword>
<keyword evidence="3" id="KW-1185">Reference proteome</keyword>
<evidence type="ECO:0000256" key="1">
    <source>
        <dbReference type="SAM" id="Phobius"/>
    </source>
</evidence>
<name>W5ML40_LEPOC</name>
<feature type="transmembrane region" description="Helical" evidence="1">
    <location>
        <begin position="182"/>
        <end position="202"/>
    </location>
</feature>
<evidence type="ECO:0000313" key="3">
    <source>
        <dbReference type="Proteomes" id="UP000018468"/>
    </source>
</evidence>
<keyword evidence="1" id="KW-0812">Transmembrane</keyword>
<dbReference type="InParanoid" id="W5ML40"/>